<keyword evidence="3" id="KW-1185">Reference proteome</keyword>
<comment type="caution">
    <text evidence="2">The sequence shown here is derived from an EMBL/GenBank/DDBJ whole genome shotgun (WGS) entry which is preliminary data.</text>
</comment>
<reference evidence="2 3" key="1">
    <citation type="journal article" date="2021" name="Plant Biotechnol. J.">
        <title>Multi-omics assisted identification of the key and species-specific regulatory components of drought-tolerant mechanisms in Gossypium stocksii.</title>
        <authorList>
            <person name="Yu D."/>
            <person name="Ke L."/>
            <person name="Zhang D."/>
            <person name="Wu Y."/>
            <person name="Sun Y."/>
            <person name="Mei J."/>
            <person name="Sun J."/>
            <person name="Sun Y."/>
        </authorList>
    </citation>
    <scope>NUCLEOTIDE SEQUENCE [LARGE SCALE GENOMIC DNA]</scope>
    <source>
        <strain evidence="3">cv. E1</strain>
        <tissue evidence="2">Leaf</tissue>
    </source>
</reference>
<dbReference type="AlphaFoldDB" id="A0A9D4A603"/>
<name>A0A9D4A603_9ROSI</name>
<accession>A0A9D4A603</accession>
<dbReference type="Proteomes" id="UP000828251">
    <property type="component" value="Unassembled WGS sequence"/>
</dbReference>
<proteinExistence type="predicted"/>
<protein>
    <submittedName>
        <fullName evidence="2">Uncharacterized protein</fullName>
    </submittedName>
</protein>
<feature type="region of interest" description="Disordered" evidence="1">
    <location>
        <begin position="1"/>
        <end position="60"/>
    </location>
</feature>
<organism evidence="2 3">
    <name type="scientific">Gossypium stocksii</name>
    <dbReference type="NCBI Taxonomy" id="47602"/>
    <lineage>
        <taxon>Eukaryota</taxon>
        <taxon>Viridiplantae</taxon>
        <taxon>Streptophyta</taxon>
        <taxon>Embryophyta</taxon>
        <taxon>Tracheophyta</taxon>
        <taxon>Spermatophyta</taxon>
        <taxon>Magnoliopsida</taxon>
        <taxon>eudicotyledons</taxon>
        <taxon>Gunneridae</taxon>
        <taxon>Pentapetalae</taxon>
        <taxon>rosids</taxon>
        <taxon>malvids</taxon>
        <taxon>Malvales</taxon>
        <taxon>Malvaceae</taxon>
        <taxon>Malvoideae</taxon>
        <taxon>Gossypium</taxon>
    </lineage>
</organism>
<evidence type="ECO:0000313" key="2">
    <source>
        <dbReference type="EMBL" id="KAH1091014.1"/>
    </source>
</evidence>
<dbReference type="EMBL" id="JAIQCV010000006">
    <property type="protein sequence ID" value="KAH1091014.1"/>
    <property type="molecule type" value="Genomic_DNA"/>
</dbReference>
<sequence>MPLHPLHIPHRPPPRSFLYNPHSALTMLSPPLQSPNSASTPPPLPSPNASTPPHISPRYSPHNLPHFPTLPLFDYPNITTDGDFSDSNKHFKHDGLQSNNYNNNHLDATSSSFTLPFSPMQHYSNGMTLDLPSSSRTAFNHHLHKNSRCFYLLKMNLYLNQINDDRLLENIL</sequence>
<dbReference type="OrthoDB" id="2143914at2759"/>
<evidence type="ECO:0000256" key="1">
    <source>
        <dbReference type="SAM" id="MobiDB-lite"/>
    </source>
</evidence>
<gene>
    <name evidence="2" type="ORF">J1N35_018271</name>
</gene>
<evidence type="ECO:0000313" key="3">
    <source>
        <dbReference type="Proteomes" id="UP000828251"/>
    </source>
</evidence>